<comment type="similarity">
    <text evidence="1">Belongs to the LysR transcriptional regulatory family.</text>
</comment>
<dbReference type="SUPFAM" id="SSF46785">
    <property type="entry name" value="Winged helix' DNA-binding domain"/>
    <property type="match status" value="1"/>
</dbReference>
<dbReference type="GO" id="GO:0006351">
    <property type="term" value="P:DNA-templated transcription"/>
    <property type="evidence" value="ECO:0007669"/>
    <property type="project" value="TreeGrafter"/>
</dbReference>
<evidence type="ECO:0000256" key="5">
    <source>
        <dbReference type="ARBA" id="ARBA00023163"/>
    </source>
</evidence>
<dbReference type="SUPFAM" id="SSF53850">
    <property type="entry name" value="Periplasmic binding protein-like II"/>
    <property type="match status" value="1"/>
</dbReference>
<evidence type="ECO:0000256" key="2">
    <source>
        <dbReference type="ARBA" id="ARBA00023015"/>
    </source>
</evidence>
<dbReference type="PROSITE" id="PS50931">
    <property type="entry name" value="HTH_LYSR"/>
    <property type="match status" value="1"/>
</dbReference>
<dbReference type="Pfam" id="PF03466">
    <property type="entry name" value="LysR_substrate"/>
    <property type="match status" value="1"/>
</dbReference>
<evidence type="ECO:0000256" key="3">
    <source>
        <dbReference type="ARBA" id="ARBA00023125"/>
    </source>
</evidence>
<proteinExistence type="inferred from homology"/>
<organism evidence="7 8">
    <name type="scientific">Ramlibacter agri</name>
    <dbReference type="NCBI Taxonomy" id="2728837"/>
    <lineage>
        <taxon>Bacteria</taxon>
        <taxon>Pseudomonadati</taxon>
        <taxon>Pseudomonadota</taxon>
        <taxon>Betaproteobacteria</taxon>
        <taxon>Burkholderiales</taxon>
        <taxon>Comamonadaceae</taxon>
        <taxon>Ramlibacter</taxon>
    </lineage>
</organism>
<sequence length="298" mass="32640">MSLPLNALRAFEASARHLSFTRAGLELSVTQAAVSAQVRNLEARLGVPLFRRLPRGLVLTDEGQALLPVLSESFGRLGTMLDQFGSGNYREPLTIGVVATFAIGWLVRRLEAFQREHPFVDLKLMTHNNKVDLAGEGLDFAIRFGDGSWHGTHAEPLLATPLTPMCTPAIAARLTAPVDLASEVLLRSYRNDEWRSWFAAAGVDDWPGPLRGPVFDSSLALAAAAAQGIGIALLPACLFQHEVDAGRLVRPFAFEAHTGRYWLTRLHSRLPSRAMLQFQQWLQRELGPAPAAAPPPNR</sequence>
<evidence type="ECO:0000259" key="6">
    <source>
        <dbReference type="PROSITE" id="PS50931"/>
    </source>
</evidence>
<dbReference type="Gene3D" id="3.40.190.10">
    <property type="entry name" value="Periplasmic binding protein-like II"/>
    <property type="match status" value="2"/>
</dbReference>
<comment type="caution">
    <text evidence="7">The sequence shown here is derived from an EMBL/GenBank/DDBJ whole genome shotgun (WGS) entry which is preliminary data.</text>
</comment>
<protein>
    <submittedName>
        <fullName evidence="7">LysR family transcriptional regulator</fullName>
    </submittedName>
</protein>
<keyword evidence="3" id="KW-0238">DNA-binding</keyword>
<dbReference type="InterPro" id="IPR036390">
    <property type="entry name" value="WH_DNA-bd_sf"/>
</dbReference>
<evidence type="ECO:0000313" key="7">
    <source>
        <dbReference type="EMBL" id="NML44562.1"/>
    </source>
</evidence>
<dbReference type="InterPro" id="IPR005119">
    <property type="entry name" value="LysR_subst-bd"/>
</dbReference>
<dbReference type="Gene3D" id="1.10.10.10">
    <property type="entry name" value="Winged helix-like DNA-binding domain superfamily/Winged helix DNA-binding domain"/>
    <property type="match status" value="1"/>
</dbReference>
<accession>A0A848H485</accession>
<name>A0A848H485_9BURK</name>
<keyword evidence="8" id="KW-1185">Reference proteome</keyword>
<feature type="domain" description="HTH lysR-type" evidence="6">
    <location>
        <begin position="3"/>
        <end position="60"/>
    </location>
</feature>
<dbReference type="FunFam" id="1.10.10.10:FF:000038">
    <property type="entry name" value="Glycine cleavage system transcriptional activator"/>
    <property type="match status" value="1"/>
</dbReference>
<evidence type="ECO:0000256" key="4">
    <source>
        <dbReference type="ARBA" id="ARBA00023159"/>
    </source>
</evidence>
<dbReference type="GO" id="GO:0043565">
    <property type="term" value="F:sequence-specific DNA binding"/>
    <property type="evidence" value="ECO:0007669"/>
    <property type="project" value="TreeGrafter"/>
</dbReference>
<dbReference type="Pfam" id="PF00126">
    <property type="entry name" value="HTH_1"/>
    <property type="match status" value="1"/>
</dbReference>
<keyword evidence="5" id="KW-0804">Transcription</keyword>
<dbReference type="PRINTS" id="PR00039">
    <property type="entry name" value="HTHLYSR"/>
</dbReference>
<dbReference type="PANTHER" id="PTHR30537:SF70">
    <property type="entry name" value="HTH-TYPE TRANSCRIPTIONAL ACTIVATOR AMPR"/>
    <property type="match status" value="1"/>
</dbReference>
<evidence type="ECO:0000256" key="1">
    <source>
        <dbReference type="ARBA" id="ARBA00009437"/>
    </source>
</evidence>
<dbReference type="GO" id="GO:0003700">
    <property type="term" value="F:DNA-binding transcription factor activity"/>
    <property type="evidence" value="ECO:0007669"/>
    <property type="project" value="InterPro"/>
</dbReference>
<evidence type="ECO:0000313" key="8">
    <source>
        <dbReference type="Proteomes" id="UP000541185"/>
    </source>
</evidence>
<keyword evidence="2" id="KW-0805">Transcription regulation</keyword>
<dbReference type="Proteomes" id="UP000541185">
    <property type="component" value="Unassembled WGS sequence"/>
</dbReference>
<gene>
    <name evidence="7" type="ORF">HHL11_12420</name>
</gene>
<dbReference type="RefSeq" id="WP_169418682.1">
    <property type="nucleotide sequence ID" value="NZ_JABBFX010000001.1"/>
</dbReference>
<dbReference type="InterPro" id="IPR058163">
    <property type="entry name" value="LysR-type_TF_proteobact-type"/>
</dbReference>
<reference evidence="7 8" key="1">
    <citation type="submission" date="2020-04" db="EMBL/GenBank/DDBJ databases">
        <title>Ramlibacter sp. G-1-2-2 isolated from soil.</title>
        <authorList>
            <person name="Dahal R.H."/>
        </authorList>
    </citation>
    <scope>NUCLEOTIDE SEQUENCE [LARGE SCALE GENOMIC DNA]</scope>
    <source>
        <strain evidence="7 8">G-1-2-2</strain>
    </source>
</reference>
<dbReference type="InterPro" id="IPR000847">
    <property type="entry name" value="LysR_HTH_N"/>
</dbReference>
<dbReference type="InterPro" id="IPR036388">
    <property type="entry name" value="WH-like_DNA-bd_sf"/>
</dbReference>
<dbReference type="PANTHER" id="PTHR30537">
    <property type="entry name" value="HTH-TYPE TRANSCRIPTIONAL REGULATOR"/>
    <property type="match status" value="1"/>
</dbReference>
<dbReference type="EMBL" id="JABBFX010000001">
    <property type="protein sequence ID" value="NML44562.1"/>
    <property type="molecule type" value="Genomic_DNA"/>
</dbReference>
<keyword evidence="4" id="KW-0010">Activator</keyword>
<dbReference type="AlphaFoldDB" id="A0A848H485"/>